<feature type="compositionally biased region" description="Basic and acidic residues" evidence="1">
    <location>
        <begin position="12"/>
        <end position="26"/>
    </location>
</feature>
<feature type="region of interest" description="Disordered" evidence="1">
    <location>
        <begin position="1"/>
        <end position="86"/>
    </location>
</feature>
<proteinExistence type="predicted"/>
<protein>
    <submittedName>
        <fullName evidence="2">Uncharacterized protein</fullName>
    </submittedName>
</protein>
<accession>A0A699U4Y1</accession>
<comment type="caution">
    <text evidence="2">The sequence shown here is derived from an EMBL/GenBank/DDBJ whole genome shotgun (WGS) entry which is preliminary data.</text>
</comment>
<feature type="compositionally biased region" description="Acidic residues" evidence="1">
    <location>
        <begin position="53"/>
        <end position="63"/>
    </location>
</feature>
<evidence type="ECO:0000313" key="2">
    <source>
        <dbReference type="EMBL" id="GFD18295.1"/>
    </source>
</evidence>
<gene>
    <name evidence="2" type="ORF">Tci_890264</name>
</gene>
<organism evidence="2">
    <name type="scientific">Tanacetum cinerariifolium</name>
    <name type="common">Dalmatian daisy</name>
    <name type="synonym">Chrysanthemum cinerariifolium</name>
    <dbReference type="NCBI Taxonomy" id="118510"/>
    <lineage>
        <taxon>Eukaryota</taxon>
        <taxon>Viridiplantae</taxon>
        <taxon>Streptophyta</taxon>
        <taxon>Embryophyta</taxon>
        <taxon>Tracheophyta</taxon>
        <taxon>Spermatophyta</taxon>
        <taxon>Magnoliopsida</taxon>
        <taxon>eudicotyledons</taxon>
        <taxon>Gunneridae</taxon>
        <taxon>Pentapetalae</taxon>
        <taxon>asterids</taxon>
        <taxon>campanulids</taxon>
        <taxon>Asterales</taxon>
        <taxon>Asteraceae</taxon>
        <taxon>Asteroideae</taxon>
        <taxon>Anthemideae</taxon>
        <taxon>Anthemidinae</taxon>
        <taxon>Tanacetum</taxon>
    </lineage>
</organism>
<dbReference type="AlphaFoldDB" id="A0A699U4Y1"/>
<feature type="non-terminal residue" evidence="2">
    <location>
        <position position="1"/>
    </location>
</feature>
<dbReference type="EMBL" id="BKCJ011306604">
    <property type="protein sequence ID" value="GFD18295.1"/>
    <property type="molecule type" value="Genomic_DNA"/>
</dbReference>
<evidence type="ECO:0000256" key="1">
    <source>
        <dbReference type="SAM" id="MobiDB-lite"/>
    </source>
</evidence>
<feature type="compositionally biased region" description="Low complexity" evidence="1">
    <location>
        <begin position="29"/>
        <end position="41"/>
    </location>
</feature>
<name>A0A699U4Y1_TANCI</name>
<sequence length="86" mass="9303">ATHKQGIGAVKEGGKKKTTPKADKPMKPAPAKQAKPANAKQPKPKPSSLQLVDEPDEEQDQPEPEPQGAGEEYDLERAIQMSLESF</sequence>
<reference evidence="2" key="1">
    <citation type="journal article" date="2019" name="Sci. Rep.">
        <title>Draft genome of Tanacetum cinerariifolium, the natural source of mosquito coil.</title>
        <authorList>
            <person name="Yamashiro T."/>
            <person name="Shiraishi A."/>
            <person name="Satake H."/>
            <person name="Nakayama K."/>
        </authorList>
    </citation>
    <scope>NUCLEOTIDE SEQUENCE</scope>
</reference>